<dbReference type="CDD" id="cd02907">
    <property type="entry name" value="Macro_Af1521_BAL-like"/>
    <property type="match status" value="1"/>
</dbReference>
<dbReference type="AlphaFoldDB" id="A1RWM4"/>
<evidence type="ECO:0000313" key="3">
    <source>
        <dbReference type="Proteomes" id="UP000000641"/>
    </source>
</evidence>
<name>A1RWM4_THEPD</name>
<dbReference type="NCBIfam" id="NF001667">
    <property type="entry name" value="PRK00431.2-3"/>
    <property type="match status" value="1"/>
</dbReference>
<dbReference type="Pfam" id="PF01661">
    <property type="entry name" value="Macro"/>
    <property type="match status" value="1"/>
</dbReference>
<dbReference type="KEGG" id="tpe:Tpen_0194"/>
<protein>
    <submittedName>
        <fullName evidence="2">Appr-1-p processing domain protein</fullName>
    </submittedName>
</protein>
<dbReference type="RefSeq" id="WP_011751869.1">
    <property type="nucleotide sequence ID" value="NC_008698.1"/>
</dbReference>
<dbReference type="HOGENOM" id="CLU_046550_7_0_2"/>
<dbReference type="InterPro" id="IPR043472">
    <property type="entry name" value="Macro_dom-like"/>
</dbReference>
<dbReference type="GeneID" id="4600803"/>
<dbReference type="Proteomes" id="UP000000641">
    <property type="component" value="Chromosome"/>
</dbReference>
<proteinExistence type="predicted"/>
<accession>A1RWM4</accession>
<dbReference type="SUPFAM" id="SSF52949">
    <property type="entry name" value="Macro domain-like"/>
    <property type="match status" value="1"/>
</dbReference>
<keyword evidence="3" id="KW-1185">Reference proteome</keyword>
<dbReference type="EnsemblBacteria" id="ABL77604">
    <property type="protein sequence ID" value="ABL77604"/>
    <property type="gene ID" value="Tpen_0194"/>
</dbReference>
<dbReference type="InterPro" id="IPR002589">
    <property type="entry name" value="Macro_dom"/>
</dbReference>
<dbReference type="Gene3D" id="3.40.220.10">
    <property type="entry name" value="Leucine Aminopeptidase, subunit E, domain 1"/>
    <property type="match status" value="1"/>
</dbReference>
<dbReference type="eggNOG" id="arCOG04225">
    <property type="taxonomic scope" value="Archaea"/>
</dbReference>
<organism evidence="2 3">
    <name type="scientific">Thermofilum pendens (strain DSM 2475 / Hrk 5)</name>
    <dbReference type="NCBI Taxonomy" id="368408"/>
    <lineage>
        <taxon>Archaea</taxon>
        <taxon>Thermoproteota</taxon>
        <taxon>Thermoprotei</taxon>
        <taxon>Thermofilales</taxon>
        <taxon>Thermofilaceae</taxon>
        <taxon>Thermofilum</taxon>
    </lineage>
</organism>
<evidence type="ECO:0000313" key="2">
    <source>
        <dbReference type="EMBL" id="ABL77604.1"/>
    </source>
</evidence>
<gene>
    <name evidence="2" type="ordered locus">Tpen_0194</name>
</gene>
<dbReference type="EMBL" id="CP000505">
    <property type="protein sequence ID" value="ABL77604.1"/>
    <property type="molecule type" value="Genomic_DNA"/>
</dbReference>
<dbReference type="PANTHER" id="PTHR11106:SF111">
    <property type="entry name" value="MACRO DOMAIN-CONTAINING PROTEIN"/>
    <property type="match status" value="1"/>
</dbReference>
<dbReference type="OrthoDB" id="15450at2157"/>
<reference evidence="3" key="1">
    <citation type="journal article" date="2008" name="J. Bacteriol.">
        <title>Genome sequence of Thermofilum pendens reveals an exceptional loss of biosynthetic pathways without genome reduction.</title>
        <authorList>
            <person name="Anderson I."/>
            <person name="Rodriguez J."/>
            <person name="Susanti D."/>
            <person name="Porat I."/>
            <person name="Reich C."/>
            <person name="Ulrich L.E."/>
            <person name="Elkins J.G."/>
            <person name="Mavromatis K."/>
            <person name="Lykidis A."/>
            <person name="Kim E."/>
            <person name="Thompson L.S."/>
            <person name="Nolan M."/>
            <person name="Land M."/>
            <person name="Copeland A."/>
            <person name="Lapidus A."/>
            <person name="Lucas S."/>
            <person name="Detter C."/>
            <person name="Zhulin I.B."/>
            <person name="Olsen G.J."/>
            <person name="Whitman W."/>
            <person name="Mukhopadhyay B."/>
            <person name="Bristow J."/>
            <person name="Kyrpides N."/>
        </authorList>
    </citation>
    <scope>NUCLEOTIDE SEQUENCE [LARGE SCALE GENOMIC DNA]</scope>
    <source>
        <strain evidence="3">DSM 2475 / Hrk 5</strain>
    </source>
</reference>
<dbReference type="SMART" id="SM00506">
    <property type="entry name" value="A1pp"/>
    <property type="match status" value="1"/>
</dbReference>
<evidence type="ECO:0000259" key="1">
    <source>
        <dbReference type="PROSITE" id="PS51154"/>
    </source>
</evidence>
<dbReference type="PANTHER" id="PTHR11106">
    <property type="entry name" value="GANGLIOSIDE INDUCED DIFFERENTIATION ASSOCIATED PROTEIN 2-RELATED"/>
    <property type="match status" value="1"/>
</dbReference>
<sequence length="189" mass="20399">MQATCFEVRGLSIRLAQCDITEADTEAIVNAANSYLKHGGGVALAIVRKGGDVIQRESDEWVKRYGPVPEGEVAVTGAGKLKAKYVIHAVGPKYGDPLGDEKLARAISNSLLKAEELGLKSIALPAISTGVFGYPYRRCAEIMADVFLATAGKLKSLRTVLVCLWGSEAYEAFRSVFLEKLRDYISSCP</sequence>
<dbReference type="PROSITE" id="PS51154">
    <property type="entry name" value="MACRO"/>
    <property type="match status" value="1"/>
</dbReference>
<feature type="domain" description="Macro" evidence="1">
    <location>
        <begin position="1"/>
        <end position="181"/>
    </location>
</feature>